<evidence type="ECO:0000313" key="1">
    <source>
        <dbReference type="EMBL" id="KAF1811544.1"/>
    </source>
</evidence>
<reference evidence="1 3" key="1">
    <citation type="submission" date="2020-01" db="EMBL/GenBank/DDBJ databases">
        <authorList>
            <consortium name="DOE Joint Genome Institute"/>
            <person name="Haridas S."/>
            <person name="Albert R."/>
            <person name="Binder M."/>
            <person name="Bloem J."/>
            <person name="Labutti K."/>
            <person name="Salamov A."/>
            <person name="Andreopoulos B."/>
            <person name="Baker S.E."/>
            <person name="Barry K."/>
            <person name="Bills G."/>
            <person name="Bluhm B.H."/>
            <person name="Cannon C."/>
            <person name="Castanera R."/>
            <person name="Culley D.E."/>
            <person name="Daum C."/>
            <person name="Ezra D."/>
            <person name="Gonzalez J.B."/>
            <person name="Henrissat B."/>
            <person name="Kuo A."/>
            <person name="Liang C."/>
            <person name="Lipzen A."/>
            <person name="Lutzoni F."/>
            <person name="Magnuson J."/>
            <person name="Mondo S."/>
            <person name="Nolan M."/>
            <person name="Ohm R."/>
            <person name="Pangilinan J."/>
            <person name="Park H.-J."/>
            <person name="Ramirez L."/>
            <person name="Alfaro M."/>
            <person name="Sun H."/>
            <person name="Tritt A."/>
            <person name="Yoshinaga Y."/>
            <person name="Zwiers L.-H."/>
            <person name="Turgeon B.G."/>
            <person name="Goodwin S.B."/>
            <person name="Spatafora J.W."/>
            <person name="Crous P.W."/>
            <person name="Grigoriev I.V."/>
        </authorList>
    </citation>
    <scope>NUCLEOTIDE SEQUENCE</scope>
    <source>
        <strain evidence="1 3">CBS 781.70</strain>
    </source>
</reference>
<proteinExistence type="predicted"/>
<organism evidence="1">
    <name type="scientific">Eremomyces bilateralis CBS 781.70</name>
    <dbReference type="NCBI Taxonomy" id="1392243"/>
    <lineage>
        <taxon>Eukaryota</taxon>
        <taxon>Fungi</taxon>
        <taxon>Dikarya</taxon>
        <taxon>Ascomycota</taxon>
        <taxon>Pezizomycotina</taxon>
        <taxon>Dothideomycetes</taxon>
        <taxon>Dothideomycetes incertae sedis</taxon>
        <taxon>Eremomycetales</taxon>
        <taxon>Eremomycetaceae</taxon>
        <taxon>Eremomyces</taxon>
    </lineage>
</organism>
<dbReference type="Proteomes" id="UP000504638">
    <property type="component" value="Unplaced"/>
</dbReference>
<dbReference type="GeneID" id="54420256"/>
<dbReference type="RefSeq" id="XP_033533175.1">
    <property type="nucleotide sequence ID" value="XM_033679686.1"/>
</dbReference>
<dbReference type="AlphaFoldDB" id="A0A6G1G0G6"/>
<name>A0A6G1G0G6_9PEZI</name>
<evidence type="ECO:0000313" key="2">
    <source>
        <dbReference type="Proteomes" id="UP000504638"/>
    </source>
</evidence>
<reference evidence="3" key="3">
    <citation type="submission" date="2025-04" db="UniProtKB">
        <authorList>
            <consortium name="RefSeq"/>
        </authorList>
    </citation>
    <scope>IDENTIFICATION</scope>
    <source>
        <strain evidence="3">CBS 781.70</strain>
    </source>
</reference>
<reference evidence="3" key="2">
    <citation type="submission" date="2020-04" db="EMBL/GenBank/DDBJ databases">
        <authorList>
            <consortium name="NCBI Genome Project"/>
        </authorList>
    </citation>
    <scope>NUCLEOTIDE SEQUENCE</scope>
    <source>
        <strain evidence="3">CBS 781.70</strain>
    </source>
</reference>
<sequence>MTKVIDFARSRFVEDHEFDFPKLEEVVGSVLFHQDKKHLEAFLETRKIKQFWWMRVDESKELMQVIARREHDVIVRTFFHYALAIS</sequence>
<keyword evidence="2" id="KW-1185">Reference proteome</keyword>
<accession>A0A6G1G0G6</accession>
<protein>
    <submittedName>
        <fullName evidence="1 3">Uncharacterized protein</fullName>
    </submittedName>
</protein>
<gene>
    <name evidence="1 3" type="ORF">P152DRAFT_459489</name>
</gene>
<evidence type="ECO:0000313" key="3">
    <source>
        <dbReference type="RefSeq" id="XP_033533175.1"/>
    </source>
</evidence>
<dbReference type="EMBL" id="ML975161">
    <property type="protein sequence ID" value="KAF1811544.1"/>
    <property type="molecule type" value="Genomic_DNA"/>
</dbReference>